<evidence type="ECO:0008006" key="10">
    <source>
        <dbReference type="Google" id="ProtNLM"/>
    </source>
</evidence>
<feature type="region of interest" description="Disordered" evidence="7">
    <location>
        <begin position="19"/>
        <end position="40"/>
    </location>
</feature>
<comment type="cofactor">
    <cofactor evidence="1 6">
        <name>pyridoxal 5'-phosphate</name>
        <dbReference type="ChEBI" id="CHEBI:597326"/>
    </cofactor>
</comment>
<dbReference type="EMBL" id="CAEY01000114">
    <property type="status" value="NOT_ANNOTATED_CDS"/>
    <property type="molecule type" value="Genomic_DNA"/>
</dbReference>
<dbReference type="Pfam" id="PF00282">
    <property type="entry name" value="Pyridoxal_deC"/>
    <property type="match status" value="1"/>
</dbReference>
<reference evidence="9" key="1">
    <citation type="submission" date="2011-08" db="EMBL/GenBank/DDBJ databases">
        <authorList>
            <person name="Rombauts S."/>
        </authorList>
    </citation>
    <scope>NUCLEOTIDE SEQUENCE</scope>
    <source>
        <strain evidence="9">London</strain>
    </source>
</reference>
<dbReference type="PANTHER" id="PTHR11999">
    <property type="entry name" value="GROUP II PYRIDOXAL-5-PHOSPHATE DECARBOXYLASE"/>
    <property type="match status" value="1"/>
</dbReference>
<evidence type="ECO:0000256" key="6">
    <source>
        <dbReference type="PIRSR" id="PIRSR602129-50"/>
    </source>
</evidence>
<dbReference type="Proteomes" id="UP000015104">
    <property type="component" value="Unassembled WGS sequence"/>
</dbReference>
<dbReference type="Gene3D" id="1.20.1340.10">
    <property type="entry name" value="dopa decarboxylase, N-terminal domain"/>
    <property type="match status" value="1"/>
</dbReference>
<dbReference type="InterPro" id="IPR010977">
    <property type="entry name" value="Aromatic_deC"/>
</dbReference>
<feature type="region of interest" description="Disordered" evidence="7">
    <location>
        <begin position="102"/>
        <end position="140"/>
    </location>
</feature>
<keyword evidence="5" id="KW-0456">Lyase</keyword>
<dbReference type="FunFam" id="3.40.640.10:FF:000025">
    <property type="entry name" value="Histidine decarboxylase"/>
    <property type="match status" value="1"/>
</dbReference>
<evidence type="ECO:0000313" key="9">
    <source>
        <dbReference type="Proteomes" id="UP000015104"/>
    </source>
</evidence>
<keyword evidence="9" id="KW-1185">Reference proteome</keyword>
<organism evidence="8 9">
    <name type="scientific">Tetranychus urticae</name>
    <name type="common">Two-spotted spider mite</name>
    <dbReference type="NCBI Taxonomy" id="32264"/>
    <lineage>
        <taxon>Eukaryota</taxon>
        <taxon>Metazoa</taxon>
        <taxon>Ecdysozoa</taxon>
        <taxon>Arthropoda</taxon>
        <taxon>Chelicerata</taxon>
        <taxon>Arachnida</taxon>
        <taxon>Acari</taxon>
        <taxon>Acariformes</taxon>
        <taxon>Trombidiformes</taxon>
        <taxon>Prostigmata</taxon>
        <taxon>Eleutherengona</taxon>
        <taxon>Raphignathae</taxon>
        <taxon>Tetranychoidea</taxon>
        <taxon>Tetranychidae</taxon>
        <taxon>Tetranychus</taxon>
    </lineage>
</organism>
<dbReference type="STRING" id="32264.T1KIS9"/>
<protein>
    <recommendedName>
        <fullName evidence="10">Tyrosine decarboxylase</fullName>
    </recommendedName>
</protein>
<dbReference type="FunFam" id="1.20.1340.10:FF:000001">
    <property type="entry name" value="Histidine decarboxylase"/>
    <property type="match status" value="1"/>
</dbReference>
<dbReference type="SUPFAM" id="SSF53383">
    <property type="entry name" value="PLP-dependent transferases"/>
    <property type="match status" value="1"/>
</dbReference>
<evidence type="ECO:0000256" key="1">
    <source>
        <dbReference type="ARBA" id="ARBA00001933"/>
    </source>
</evidence>
<evidence type="ECO:0000256" key="3">
    <source>
        <dbReference type="ARBA" id="ARBA00022793"/>
    </source>
</evidence>
<dbReference type="GO" id="GO:0005737">
    <property type="term" value="C:cytoplasm"/>
    <property type="evidence" value="ECO:0007669"/>
    <property type="project" value="TreeGrafter"/>
</dbReference>
<dbReference type="GO" id="GO:0030170">
    <property type="term" value="F:pyridoxal phosphate binding"/>
    <property type="evidence" value="ECO:0007669"/>
    <property type="project" value="InterPro"/>
</dbReference>
<feature type="compositionally biased region" description="Polar residues" evidence="7">
    <location>
        <begin position="102"/>
        <end position="113"/>
    </location>
</feature>
<evidence type="ECO:0000256" key="5">
    <source>
        <dbReference type="ARBA" id="ARBA00023239"/>
    </source>
</evidence>
<dbReference type="InterPro" id="IPR015421">
    <property type="entry name" value="PyrdxlP-dep_Trfase_major"/>
</dbReference>
<dbReference type="GO" id="GO:0016831">
    <property type="term" value="F:carboxy-lyase activity"/>
    <property type="evidence" value="ECO:0007669"/>
    <property type="project" value="UniProtKB-KW"/>
</dbReference>
<accession>T1KIS9</accession>
<feature type="modified residue" description="N6-(pyridoxal phosphate)lysine" evidence="6">
    <location>
        <position position="541"/>
    </location>
</feature>
<dbReference type="FunFam" id="3.90.1150.10:FF:000018">
    <property type="entry name" value="Histidine decarboxylase"/>
    <property type="match status" value="1"/>
</dbReference>
<dbReference type="InterPro" id="IPR015422">
    <property type="entry name" value="PyrdxlP-dep_Trfase_small"/>
</dbReference>
<dbReference type="HOGENOM" id="CLU_807345_0_0_1"/>
<proteinExistence type="inferred from homology"/>
<comment type="similarity">
    <text evidence="2">Belongs to the group II decarboxylase family.</text>
</comment>
<dbReference type="PANTHER" id="PTHR11999:SF70">
    <property type="entry name" value="MIP05841P"/>
    <property type="match status" value="1"/>
</dbReference>
<dbReference type="InterPro" id="IPR002129">
    <property type="entry name" value="PyrdxlP-dep_de-COase"/>
</dbReference>
<sequence length="844" mass="95293">MCYSRLFGDCHLFFRKANSSDQSPDLDETVPLKESSVGDNVNESCNNHKLAFKSTEYEKLMESPTKSRRDSSNNIHQPTTFASISSLVRDIFRNDLKYPAATTQSTKSNTPSPTLDIKLSSSSNPTKATTNNSNNSLTNHHPTCNCSTFNGNNNNVNRLKSNGDSLNNFNSKRINRIKIKDEKKLDTDDDDNNDTNYDHNQGVKSSHNHYDDHSIQANFTKCFYPDKKSTSEAPFCGMDSKEWRVRGKEMVDYIANYLETIDQRRVTPNVEPGYLKPQLPEEAPLKAEQWDTIMEDFNKLIMPGITHWQHPRFHAYFPAGNAYPSILADMLSDAISCIGFSWAASPSCTELETIMLDWMGRAIGLPDKFMCFAENSKGGGVIEGSASECILVTLLAARYEAVKQAKKQEPNAKDTDILGKLIAYCSKEAHSSVEKAAMIGFVKLRILDTDEKFRMRPDLLEKSIQEDKAQGFIPFWAAITLGSTSCCSVDPVDSVGMICQKEGVWLHVDAAYGGSSLICPEFQYLLKGIELASSFNMNPNKWMLINFDCSLLWVTDRFKLTQALVVDPLYLQHSYSDKAIDYRHWGIPLSRRFRSLKLWFVIRNYGIEGLQKYIRNHCRLAKKFENLMRQDERFEIMNEVIFGLVCFRLKGSDTLNKKLLSSINASGEMHMVPANLGNKYVIRFCVCSQHATEDDISAAYEIISQFSANLLAIIGSEESMAALQQQQAVIQGDLTGSQQQQFTKQESQKSSIEEKEGSIEIKGGLSIDKIETTPEEETKKETEDEMPDEVIVFDRKINTSLKYRRSFFVRMVSDPKLYNPKIVKALSCSSDQTDDKDTGILSPI</sequence>
<dbReference type="eggNOG" id="KOG0628">
    <property type="taxonomic scope" value="Eukaryota"/>
</dbReference>
<dbReference type="EnsemblMetazoa" id="tetur12g02440.1">
    <property type="protein sequence ID" value="tetur12g02440.1"/>
    <property type="gene ID" value="tetur12g02440"/>
</dbReference>
<feature type="compositionally biased region" description="Low complexity" evidence="7">
    <location>
        <begin position="120"/>
        <end position="140"/>
    </location>
</feature>
<evidence type="ECO:0000313" key="8">
    <source>
        <dbReference type="EnsemblMetazoa" id="tetur12g02440.1"/>
    </source>
</evidence>
<dbReference type="Gene3D" id="3.40.640.10">
    <property type="entry name" value="Type I PLP-dependent aspartate aminotransferase-like (Major domain)"/>
    <property type="match status" value="1"/>
</dbReference>
<dbReference type="GO" id="GO:0019752">
    <property type="term" value="P:carboxylic acid metabolic process"/>
    <property type="evidence" value="ECO:0007669"/>
    <property type="project" value="InterPro"/>
</dbReference>
<keyword evidence="4 6" id="KW-0663">Pyridoxal phosphate</keyword>
<feature type="region of interest" description="Disordered" evidence="7">
    <location>
        <begin position="185"/>
        <end position="209"/>
    </location>
</feature>
<evidence type="ECO:0000256" key="7">
    <source>
        <dbReference type="SAM" id="MobiDB-lite"/>
    </source>
</evidence>
<reference evidence="8" key="2">
    <citation type="submission" date="2015-06" db="UniProtKB">
        <authorList>
            <consortium name="EnsemblMetazoa"/>
        </authorList>
    </citation>
    <scope>IDENTIFICATION</scope>
</reference>
<feature type="compositionally biased region" description="Basic and acidic residues" evidence="7">
    <location>
        <begin position="57"/>
        <end position="71"/>
    </location>
</feature>
<dbReference type="GO" id="GO:0006520">
    <property type="term" value="P:amino acid metabolic process"/>
    <property type="evidence" value="ECO:0007669"/>
    <property type="project" value="InterPro"/>
</dbReference>
<dbReference type="PRINTS" id="PR00800">
    <property type="entry name" value="YHDCRBOXLASE"/>
</dbReference>
<dbReference type="CDD" id="cd06450">
    <property type="entry name" value="DOPA_deC_like"/>
    <property type="match status" value="1"/>
</dbReference>
<evidence type="ECO:0000256" key="2">
    <source>
        <dbReference type="ARBA" id="ARBA00009533"/>
    </source>
</evidence>
<keyword evidence="3" id="KW-0210">Decarboxylase</keyword>
<feature type="region of interest" description="Disordered" evidence="7">
    <location>
        <begin position="57"/>
        <end position="78"/>
    </location>
</feature>
<evidence type="ECO:0000256" key="4">
    <source>
        <dbReference type="ARBA" id="ARBA00022898"/>
    </source>
</evidence>
<dbReference type="InterPro" id="IPR015424">
    <property type="entry name" value="PyrdxlP-dep_Trfase"/>
</dbReference>
<dbReference type="AlphaFoldDB" id="T1KIS9"/>
<dbReference type="Gene3D" id="3.90.1150.10">
    <property type="entry name" value="Aspartate Aminotransferase, domain 1"/>
    <property type="match status" value="1"/>
</dbReference>
<name>T1KIS9_TETUR</name>